<reference evidence="2 3" key="1">
    <citation type="submission" date="2018-01" db="EMBL/GenBank/DDBJ databases">
        <title>Draft genome sequence of Sphaerisporangium sp. 7K107.</title>
        <authorList>
            <person name="Sahin N."/>
            <person name="Saygin H."/>
            <person name="Ay H."/>
        </authorList>
    </citation>
    <scope>NUCLEOTIDE SEQUENCE [LARGE SCALE GENOMIC DNA]</scope>
    <source>
        <strain evidence="2 3">7K107</strain>
    </source>
</reference>
<accession>A0A2W2GCR0</accession>
<gene>
    <name evidence="2" type="ORF">C1I98_24715</name>
</gene>
<sequence length="160" mass="17874">MTDVAELRPGRPVAEVTLEWAPPGSPHIVPAHVRVGEPYEWRSALRSPEEWAGQLADPRRRFWLVKHGDDIAGIVHLRVGDGGDVEIDSFGLVPEYVGKGIGGHALTLAVRQAWAVTGPYGEPTRRVWLHTSTRDHPNALANYERRGFRPFYSRTRELPG</sequence>
<dbReference type="EMBL" id="POUA01000222">
    <property type="protein sequence ID" value="PZG38075.1"/>
    <property type="molecule type" value="Genomic_DNA"/>
</dbReference>
<protein>
    <submittedName>
        <fullName evidence="2">GNAT family N-acetyltransferase</fullName>
    </submittedName>
</protein>
<dbReference type="CDD" id="cd04301">
    <property type="entry name" value="NAT_SF"/>
    <property type="match status" value="1"/>
</dbReference>
<keyword evidence="2" id="KW-0808">Transferase</keyword>
<evidence type="ECO:0000259" key="1">
    <source>
        <dbReference type="PROSITE" id="PS51186"/>
    </source>
</evidence>
<name>A0A2W2GCR0_9ACTN</name>
<dbReference type="Pfam" id="PF00583">
    <property type="entry name" value="Acetyltransf_1"/>
    <property type="match status" value="1"/>
</dbReference>
<dbReference type="GO" id="GO:0016747">
    <property type="term" value="F:acyltransferase activity, transferring groups other than amino-acyl groups"/>
    <property type="evidence" value="ECO:0007669"/>
    <property type="project" value="InterPro"/>
</dbReference>
<feature type="domain" description="N-acetyltransferase" evidence="1">
    <location>
        <begin position="26"/>
        <end position="160"/>
    </location>
</feature>
<keyword evidence="3" id="KW-1185">Reference proteome</keyword>
<dbReference type="PROSITE" id="PS51186">
    <property type="entry name" value="GNAT"/>
    <property type="match status" value="1"/>
</dbReference>
<evidence type="ECO:0000313" key="2">
    <source>
        <dbReference type="EMBL" id="PZG38075.1"/>
    </source>
</evidence>
<dbReference type="AlphaFoldDB" id="A0A2W2GCR0"/>
<evidence type="ECO:0000313" key="3">
    <source>
        <dbReference type="Proteomes" id="UP000248544"/>
    </source>
</evidence>
<proteinExistence type="predicted"/>
<dbReference type="InterPro" id="IPR000182">
    <property type="entry name" value="GNAT_dom"/>
</dbReference>
<dbReference type="Gene3D" id="3.40.630.30">
    <property type="match status" value="1"/>
</dbReference>
<comment type="caution">
    <text evidence="2">The sequence shown here is derived from an EMBL/GenBank/DDBJ whole genome shotgun (WGS) entry which is preliminary data.</text>
</comment>
<dbReference type="InterPro" id="IPR016181">
    <property type="entry name" value="Acyl_CoA_acyltransferase"/>
</dbReference>
<dbReference type="SUPFAM" id="SSF55729">
    <property type="entry name" value="Acyl-CoA N-acyltransferases (Nat)"/>
    <property type="match status" value="1"/>
</dbReference>
<dbReference type="Proteomes" id="UP000248544">
    <property type="component" value="Unassembled WGS sequence"/>
</dbReference>
<organism evidence="2 3">
    <name type="scientific">Spongiactinospora gelatinilytica</name>
    <dbReference type="NCBI Taxonomy" id="2666298"/>
    <lineage>
        <taxon>Bacteria</taxon>
        <taxon>Bacillati</taxon>
        <taxon>Actinomycetota</taxon>
        <taxon>Actinomycetes</taxon>
        <taxon>Streptosporangiales</taxon>
        <taxon>Streptosporangiaceae</taxon>
        <taxon>Spongiactinospora</taxon>
    </lineage>
</organism>